<name>A0A6G2D8X1_STREE</name>
<accession>A0A6G2D8X1</accession>
<keyword evidence="6" id="KW-0598">Phosphotransferase system</keyword>
<reference evidence="9 10" key="1">
    <citation type="submission" date="2019-11" db="EMBL/GenBank/DDBJ databases">
        <title>Growth characteristics of pneumococcus vary with the chemical composition of the capsule and with environmental conditions.</title>
        <authorList>
            <person name="Tothpal A."/>
            <person name="Desobry K."/>
            <person name="Joshi S."/>
            <person name="Wyllie A.L."/>
            <person name="Weinberger D.M."/>
        </authorList>
    </citation>
    <scope>NUCLEOTIDE SEQUENCE [LARGE SCALE GENOMIC DNA]</scope>
    <source>
        <strain evidence="10">pnumococcus19F</strain>
    </source>
</reference>
<evidence type="ECO:0000256" key="7">
    <source>
        <dbReference type="ARBA" id="ARBA00022777"/>
    </source>
</evidence>
<feature type="domain" description="PTS EIIB type-4" evidence="8">
    <location>
        <begin position="2"/>
        <end position="72"/>
    </location>
</feature>
<dbReference type="GO" id="GO:0009401">
    <property type="term" value="P:phosphoenolpyruvate-dependent sugar phosphotransferase system"/>
    <property type="evidence" value="ECO:0007669"/>
    <property type="project" value="UniProtKB-KW"/>
</dbReference>
<proteinExistence type="predicted"/>
<comment type="caution">
    <text evidence="9">The sequence shown here is derived from an EMBL/GenBank/DDBJ whole genome shotgun (WGS) entry which is preliminary data.</text>
</comment>
<dbReference type="GO" id="GO:0016301">
    <property type="term" value="F:kinase activity"/>
    <property type="evidence" value="ECO:0007669"/>
    <property type="project" value="UniProtKB-KW"/>
</dbReference>
<sequence>MTMPNIIMTRIDERLIHGQGQLWVKYLGCNTVIVANDEVSTDKMQQTLMKTVVPDSVAMRFFPLQKVIDIIH</sequence>
<evidence type="ECO:0000313" key="9">
    <source>
        <dbReference type="EMBL" id="MTV72997.1"/>
    </source>
</evidence>
<dbReference type="PROSITE" id="PS51101">
    <property type="entry name" value="PTS_EIIB_TYPE_4"/>
    <property type="match status" value="1"/>
</dbReference>
<evidence type="ECO:0000259" key="8">
    <source>
        <dbReference type="PROSITE" id="PS51101"/>
    </source>
</evidence>
<evidence type="ECO:0000313" key="10">
    <source>
        <dbReference type="Proteomes" id="UP000483094"/>
    </source>
</evidence>
<protein>
    <submittedName>
        <fullName evidence="9">PTS N-acetylgalactosamine transporter subunit IIB</fullName>
    </submittedName>
</protein>
<keyword evidence="5" id="KW-0808">Transferase</keyword>
<keyword evidence="4" id="KW-0762">Sugar transport</keyword>
<organism evidence="9 10">
    <name type="scientific">Streptococcus pneumoniae</name>
    <dbReference type="NCBI Taxonomy" id="1313"/>
    <lineage>
        <taxon>Bacteria</taxon>
        <taxon>Bacillati</taxon>
        <taxon>Bacillota</taxon>
        <taxon>Bacilli</taxon>
        <taxon>Lactobacillales</taxon>
        <taxon>Streptococcaceae</taxon>
        <taxon>Streptococcus</taxon>
    </lineage>
</organism>
<evidence type="ECO:0000256" key="4">
    <source>
        <dbReference type="ARBA" id="ARBA00022597"/>
    </source>
</evidence>
<dbReference type="InterPro" id="IPR004720">
    <property type="entry name" value="PTS_IIB_sorbose-sp"/>
</dbReference>
<dbReference type="Proteomes" id="UP000483094">
    <property type="component" value="Unassembled WGS sequence"/>
</dbReference>
<evidence type="ECO:0000256" key="1">
    <source>
        <dbReference type="ARBA" id="ARBA00004496"/>
    </source>
</evidence>
<dbReference type="EMBL" id="WNHQ01000165">
    <property type="protein sequence ID" value="MTV72997.1"/>
    <property type="molecule type" value="Genomic_DNA"/>
</dbReference>
<evidence type="ECO:0000256" key="3">
    <source>
        <dbReference type="ARBA" id="ARBA00022490"/>
    </source>
</evidence>
<dbReference type="GO" id="GO:0008982">
    <property type="term" value="F:protein-N(PI)-phosphohistidine-sugar phosphotransferase activity"/>
    <property type="evidence" value="ECO:0007669"/>
    <property type="project" value="InterPro"/>
</dbReference>
<dbReference type="Pfam" id="PF03830">
    <property type="entry name" value="PTSIIB_sorb"/>
    <property type="match status" value="1"/>
</dbReference>
<keyword evidence="3" id="KW-0963">Cytoplasm</keyword>
<dbReference type="InterPro" id="IPR036667">
    <property type="entry name" value="PTS_IIB_sorbose-sp_sf"/>
</dbReference>
<keyword evidence="7" id="KW-0418">Kinase</keyword>
<keyword evidence="2" id="KW-0813">Transport</keyword>
<dbReference type="GO" id="GO:0005737">
    <property type="term" value="C:cytoplasm"/>
    <property type="evidence" value="ECO:0007669"/>
    <property type="project" value="UniProtKB-SubCell"/>
</dbReference>
<comment type="subcellular location">
    <subcellularLocation>
        <location evidence="1">Cytoplasm</location>
    </subcellularLocation>
</comment>
<evidence type="ECO:0000256" key="2">
    <source>
        <dbReference type="ARBA" id="ARBA00022448"/>
    </source>
</evidence>
<evidence type="ECO:0000256" key="6">
    <source>
        <dbReference type="ARBA" id="ARBA00022683"/>
    </source>
</evidence>
<evidence type="ECO:0000256" key="5">
    <source>
        <dbReference type="ARBA" id="ARBA00022679"/>
    </source>
</evidence>
<feature type="non-terminal residue" evidence="9">
    <location>
        <position position="72"/>
    </location>
</feature>
<dbReference type="AlphaFoldDB" id="A0A6G2D8X1"/>
<gene>
    <name evidence="9" type="ORF">GM540_03030</name>
</gene>
<dbReference type="SUPFAM" id="SSF52728">
    <property type="entry name" value="PTS IIb component"/>
    <property type="match status" value="1"/>
</dbReference>
<dbReference type="Gene3D" id="3.40.35.10">
    <property type="entry name" value="Phosphotransferase system, sorbose subfamily IIB component"/>
    <property type="match status" value="1"/>
</dbReference>